<feature type="transmembrane region" description="Helical" evidence="1">
    <location>
        <begin position="32"/>
        <end position="57"/>
    </location>
</feature>
<accession>A0A0V0GPK4</accession>
<sequence length="81" mass="8916">LKPNATAWDAFNKLLGCHSGQTVDGLAKIKNIFTILDTLIILPVTSQMILMILLNLLSRRTSLTSTSTPPVCSTRRRFSIS</sequence>
<dbReference type="AlphaFoldDB" id="A0A0V0GPK4"/>
<keyword evidence="1" id="KW-0812">Transmembrane</keyword>
<evidence type="ECO:0000256" key="1">
    <source>
        <dbReference type="SAM" id="Phobius"/>
    </source>
</evidence>
<evidence type="ECO:0000313" key="2">
    <source>
        <dbReference type="EMBL" id="JAP09142.1"/>
    </source>
</evidence>
<protein>
    <submittedName>
        <fullName evidence="2">Putative ovule protein</fullName>
    </submittedName>
</protein>
<feature type="non-terminal residue" evidence="2">
    <location>
        <position position="1"/>
    </location>
</feature>
<dbReference type="EMBL" id="GEDG01035575">
    <property type="protein sequence ID" value="JAP09142.1"/>
    <property type="molecule type" value="Transcribed_RNA"/>
</dbReference>
<keyword evidence="1" id="KW-0472">Membrane</keyword>
<reference evidence="2" key="1">
    <citation type="submission" date="2015-12" db="EMBL/GenBank/DDBJ databases">
        <title>Gene expression during late stages of embryo sac development: a critical building block for successful pollen-pistil interactions.</title>
        <authorList>
            <person name="Liu Y."/>
            <person name="Joly V."/>
            <person name="Sabar M."/>
            <person name="Matton D.P."/>
        </authorList>
    </citation>
    <scope>NUCLEOTIDE SEQUENCE</scope>
</reference>
<organism evidence="2">
    <name type="scientific">Solanum chacoense</name>
    <name type="common">Chaco potato</name>
    <dbReference type="NCBI Taxonomy" id="4108"/>
    <lineage>
        <taxon>Eukaryota</taxon>
        <taxon>Viridiplantae</taxon>
        <taxon>Streptophyta</taxon>
        <taxon>Embryophyta</taxon>
        <taxon>Tracheophyta</taxon>
        <taxon>Spermatophyta</taxon>
        <taxon>Magnoliopsida</taxon>
        <taxon>eudicotyledons</taxon>
        <taxon>Gunneridae</taxon>
        <taxon>Pentapetalae</taxon>
        <taxon>asterids</taxon>
        <taxon>lamiids</taxon>
        <taxon>Solanales</taxon>
        <taxon>Solanaceae</taxon>
        <taxon>Solanoideae</taxon>
        <taxon>Solaneae</taxon>
        <taxon>Solanum</taxon>
    </lineage>
</organism>
<proteinExistence type="predicted"/>
<name>A0A0V0GPK4_SOLCH</name>
<keyword evidence="1" id="KW-1133">Transmembrane helix</keyword>